<feature type="region of interest" description="Disordered" evidence="1">
    <location>
        <begin position="1"/>
        <end position="65"/>
    </location>
</feature>
<evidence type="ECO:0000313" key="3">
    <source>
        <dbReference type="EMBL" id="MBK1705125.1"/>
    </source>
</evidence>
<dbReference type="AlphaFoldDB" id="A0AAJ0XAF9"/>
<feature type="compositionally biased region" description="Basic residues" evidence="1">
    <location>
        <begin position="1"/>
        <end position="12"/>
    </location>
</feature>
<dbReference type="Pfam" id="PF13328">
    <property type="entry name" value="HD_4"/>
    <property type="match status" value="1"/>
</dbReference>
<dbReference type="Gene3D" id="1.10.3210.10">
    <property type="entry name" value="Hypothetical protein af1432"/>
    <property type="match status" value="1"/>
</dbReference>
<dbReference type="InterPro" id="IPR006674">
    <property type="entry name" value="HD_domain"/>
</dbReference>
<dbReference type="EMBL" id="NRSJ01000018">
    <property type="protein sequence ID" value="MBK1705125.1"/>
    <property type="molecule type" value="Genomic_DNA"/>
</dbReference>
<evidence type="ECO:0000259" key="2">
    <source>
        <dbReference type="PROSITE" id="PS51831"/>
    </source>
</evidence>
<dbReference type="InterPro" id="IPR003607">
    <property type="entry name" value="HD/PDEase_dom"/>
</dbReference>
<organism evidence="3 4">
    <name type="scientific">Halochromatium glycolicum</name>
    <dbReference type="NCBI Taxonomy" id="85075"/>
    <lineage>
        <taxon>Bacteria</taxon>
        <taxon>Pseudomonadati</taxon>
        <taxon>Pseudomonadota</taxon>
        <taxon>Gammaproteobacteria</taxon>
        <taxon>Chromatiales</taxon>
        <taxon>Chromatiaceae</taxon>
        <taxon>Halochromatium</taxon>
    </lineage>
</organism>
<accession>A0AAJ0XAF9</accession>
<gene>
    <name evidence="3" type="ORF">CKO40_11375</name>
</gene>
<dbReference type="GO" id="GO:0008893">
    <property type="term" value="F:guanosine-3',5'-bis(diphosphate) 3'-diphosphatase activity"/>
    <property type="evidence" value="ECO:0007669"/>
    <property type="project" value="TreeGrafter"/>
</dbReference>
<evidence type="ECO:0000313" key="4">
    <source>
        <dbReference type="Proteomes" id="UP001296776"/>
    </source>
</evidence>
<dbReference type="PROSITE" id="PS51831">
    <property type="entry name" value="HD"/>
    <property type="match status" value="1"/>
</dbReference>
<protein>
    <recommendedName>
        <fullName evidence="2">HD domain-containing protein</fullName>
    </recommendedName>
</protein>
<dbReference type="Proteomes" id="UP001296776">
    <property type="component" value="Unassembled WGS sequence"/>
</dbReference>
<reference evidence="3" key="1">
    <citation type="submission" date="2017-08" db="EMBL/GenBank/DDBJ databases">
        <authorList>
            <person name="Imhoff J.F."/>
            <person name="Rahn T."/>
            <person name="Kuenzel S."/>
            <person name="Neulinger S.C."/>
        </authorList>
    </citation>
    <scope>NUCLEOTIDE SEQUENCE</scope>
    <source>
        <strain evidence="3">DSM 11080</strain>
    </source>
</reference>
<dbReference type="SMART" id="SM00471">
    <property type="entry name" value="HDc"/>
    <property type="match status" value="1"/>
</dbReference>
<sequence length="539" mass="60123">MLSPASRKRRTIGRIPGLGTGTGSRGPRWTRPAVRTHSAALRSTGPGRRRQVRGTRKRERFRASKPDADAEVVLAGILVADPACHGAQALTDLVADARRFATEAHQRIDQRRKYSNQPYQEHLKAVAEQVASVTDDAEMIAAAWLHDTVEDTPATFGDIERAFGRSVRDLVAQLTDVSKPSDGNRSERKAIDRHHLAQASARAKTVKLADLIDNCTDICRHDPGFARVYLREAAALLDVLGEGDERLFRRAQQALANCARRLGLPAPPQSVAEDARQPLRSELSLSQRRALRLFTEAFTASEIAQPLRSFDIERGMDVLQTLASADDLEVAGLRRDGVCIGYLSAGQQAHRAPEDLLRAFAPAQRVRRDAPLSEVVHVLTHYDFCFVTAMGDVAGVITRGDMQQPVVRMWLFGIVTLMEIELLERIRSRWPDGSWTERLPAGRLDKAQALLAERRRRGQHVDLADCLQFGDKARVLLSDEEQRLAFGLPTKGAAKRVMSDLESLRNNLAHAQDIVTYDWPQIARLARNIEERLKQQERD</sequence>
<feature type="compositionally biased region" description="Basic residues" evidence="1">
    <location>
        <begin position="47"/>
        <end position="60"/>
    </location>
</feature>
<comment type="caution">
    <text evidence="3">The sequence shown here is derived from an EMBL/GenBank/DDBJ whole genome shotgun (WGS) entry which is preliminary data.</text>
</comment>
<dbReference type="SUPFAM" id="SSF109604">
    <property type="entry name" value="HD-domain/PDEase-like"/>
    <property type="match status" value="1"/>
</dbReference>
<dbReference type="PANTHER" id="PTHR46246">
    <property type="entry name" value="GUANOSINE-3',5'-BIS(DIPHOSPHATE) 3'-PYROPHOSPHOHYDROLASE MESH1"/>
    <property type="match status" value="1"/>
</dbReference>
<evidence type="ECO:0000256" key="1">
    <source>
        <dbReference type="SAM" id="MobiDB-lite"/>
    </source>
</evidence>
<dbReference type="PANTHER" id="PTHR46246:SF1">
    <property type="entry name" value="GUANOSINE-3',5'-BIS(DIPHOSPHATE) 3'-PYROPHOSPHOHYDROLASE MESH1"/>
    <property type="match status" value="1"/>
</dbReference>
<dbReference type="InterPro" id="IPR052194">
    <property type="entry name" value="MESH1"/>
</dbReference>
<name>A0AAJ0XAF9_9GAMM</name>
<keyword evidence="4" id="KW-1185">Reference proteome</keyword>
<reference evidence="3" key="2">
    <citation type="journal article" date="2020" name="Microorganisms">
        <title>Osmotic Adaptation and Compatible Solute Biosynthesis of Phototrophic Bacteria as Revealed from Genome Analyses.</title>
        <authorList>
            <person name="Imhoff J.F."/>
            <person name="Rahn T."/>
            <person name="Kunzel S."/>
            <person name="Keller A."/>
            <person name="Neulinger S.C."/>
        </authorList>
    </citation>
    <scope>NUCLEOTIDE SEQUENCE</scope>
    <source>
        <strain evidence="3">DSM 11080</strain>
    </source>
</reference>
<feature type="domain" description="HD" evidence="2">
    <location>
        <begin position="119"/>
        <end position="215"/>
    </location>
</feature>
<proteinExistence type="predicted"/>